<dbReference type="SUPFAM" id="SSF52058">
    <property type="entry name" value="L domain-like"/>
    <property type="match status" value="1"/>
</dbReference>
<comment type="caution">
    <text evidence="11">The sequence shown here is derived from an EMBL/GenBank/DDBJ whole genome shotgun (WGS) entry which is preliminary data.</text>
</comment>
<keyword evidence="8" id="KW-0472">Membrane</keyword>
<evidence type="ECO:0000256" key="10">
    <source>
        <dbReference type="ARBA" id="ARBA00023180"/>
    </source>
</evidence>
<organism evidence="11 12">
    <name type="scientific">Cardamine amara subsp. amara</name>
    <dbReference type="NCBI Taxonomy" id="228776"/>
    <lineage>
        <taxon>Eukaryota</taxon>
        <taxon>Viridiplantae</taxon>
        <taxon>Streptophyta</taxon>
        <taxon>Embryophyta</taxon>
        <taxon>Tracheophyta</taxon>
        <taxon>Spermatophyta</taxon>
        <taxon>Magnoliopsida</taxon>
        <taxon>eudicotyledons</taxon>
        <taxon>Gunneridae</taxon>
        <taxon>Pentapetalae</taxon>
        <taxon>rosids</taxon>
        <taxon>malvids</taxon>
        <taxon>Brassicales</taxon>
        <taxon>Brassicaceae</taxon>
        <taxon>Cardamineae</taxon>
        <taxon>Cardamine</taxon>
    </lineage>
</organism>
<dbReference type="PANTHER" id="PTHR48061">
    <property type="entry name" value="LEUCINE-RICH REPEAT RECEPTOR PROTEIN KINASE EMS1-LIKE-RELATED"/>
    <property type="match status" value="1"/>
</dbReference>
<keyword evidence="9" id="KW-0675">Receptor</keyword>
<protein>
    <submittedName>
        <fullName evidence="11">Receptor-like protein 54</fullName>
    </submittedName>
</protein>
<dbReference type="InterPro" id="IPR001611">
    <property type="entry name" value="Leu-rich_rpt"/>
</dbReference>
<dbReference type="EMBL" id="JBANAX010000764">
    <property type="protein sequence ID" value="KAL1194080.1"/>
    <property type="molecule type" value="Genomic_DNA"/>
</dbReference>
<keyword evidence="6" id="KW-0677">Repeat</keyword>
<dbReference type="Proteomes" id="UP001558713">
    <property type="component" value="Unassembled WGS sequence"/>
</dbReference>
<dbReference type="GO" id="GO:0016020">
    <property type="term" value="C:membrane"/>
    <property type="evidence" value="ECO:0007669"/>
    <property type="project" value="UniProtKB-SubCell"/>
</dbReference>
<sequence>MYNCNINEFPTFIKHLQKLELLQILYNRLKGEVPEWLWNLPSLFYLILSHNSLDSFEGSPKILLNSSLLTINLRSNAFRGTLPIISPGLRFMFASNNSFSGDIPLALCNQSYLGVLDLSHNNFSGLVPPCLSKSVEDFNLRNNNIIGRLPDIFNKDSSLTTLDVGHNQITGKLPRSLANCTSLEILNMESNGITDTFPFWLKNLPNLQVIVLRSNRFHGPIYSTQHPLSFPQLRIIDISRNKFTGGLPPNYFVNWSKCFDQYARS</sequence>
<keyword evidence="10" id="KW-0325">Glycoprotein</keyword>
<dbReference type="Pfam" id="PF13855">
    <property type="entry name" value="LRR_8"/>
    <property type="match status" value="2"/>
</dbReference>
<keyword evidence="4" id="KW-0812">Transmembrane</keyword>
<keyword evidence="5" id="KW-0732">Signal</keyword>
<dbReference type="InterPro" id="IPR032675">
    <property type="entry name" value="LRR_dom_sf"/>
</dbReference>
<keyword evidence="3" id="KW-0433">Leucine-rich repeat</keyword>
<gene>
    <name evidence="11" type="ORF">V5N11_003878</name>
</gene>
<comment type="similarity">
    <text evidence="2">Belongs to the RLP family.</text>
</comment>
<evidence type="ECO:0000313" key="12">
    <source>
        <dbReference type="Proteomes" id="UP001558713"/>
    </source>
</evidence>
<name>A0ABD1A2U1_CARAN</name>
<dbReference type="InterPro" id="IPR046956">
    <property type="entry name" value="RLP23-like"/>
</dbReference>
<dbReference type="AlphaFoldDB" id="A0ABD1A2U1"/>
<dbReference type="Gene3D" id="3.80.10.10">
    <property type="entry name" value="Ribonuclease Inhibitor"/>
    <property type="match status" value="1"/>
</dbReference>
<evidence type="ECO:0000313" key="11">
    <source>
        <dbReference type="EMBL" id="KAL1194080.1"/>
    </source>
</evidence>
<evidence type="ECO:0000256" key="4">
    <source>
        <dbReference type="ARBA" id="ARBA00022692"/>
    </source>
</evidence>
<accession>A0ABD1A2U1</accession>
<reference evidence="11 12" key="1">
    <citation type="submission" date="2024-04" db="EMBL/GenBank/DDBJ databases">
        <title>Genome assembly C_amara_ONT_v2.</title>
        <authorList>
            <person name="Yant L."/>
            <person name="Moore C."/>
            <person name="Slenker M."/>
        </authorList>
    </citation>
    <scope>NUCLEOTIDE SEQUENCE [LARGE SCALE GENOMIC DNA]</scope>
    <source>
        <tissue evidence="11">Leaf</tissue>
    </source>
</reference>
<keyword evidence="12" id="KW-1185">Reference proteome</keyword>
<evidence type="ECO:0000256" key="2">
    <source>
        <dbReference type="ARBA" id="ARBA00009592"/>
    </source>
</evidence>
<proteinExistence type="inferred from homology"/>
<evidence type="ECO:0000256" key="1">
    <source>
        <dbReference type="ARBA" id="ARBA00004479"/>
    </source>
</evidence>
<evidence type="ECO:0000256" key="8">
    <source>
        <dbReference type="ARBA" id="ARBA00023136"/>
    </source>
</evidence>
<keyword evidence="7" id="KW-1133">Transmembrane helix</keyword>
<dbReference type="FunFam" id="3.80.10.10:FF:000041">
    <property type="entry name" value="LRR receptor-like serine/threonine-protein kinase ERECTA"/>
    <property type="match status" value="1"/>
</dbReference>
<comment type="subcellular location">
    <subcellularLocation>
        <location evidence="1">Membrane</location>
        <topology evidence="1">Single-pass type I membrane protein</topology>
    </subcellularLocation>
</comment>
<evidence type="ECO:0000256" key="5">
    <source>
        <dbReference type="ARBA" id="ARBA00022729"/>
    </source>
</evidence>
<dbReference type="Pfam" id="PF00560">
    <property type="entry name" value="LRR_1"/>
    <property type="match status" value="2"/>
</dbReference>
<evidence type="ECO:0000256" key="7">
    <source>
        <dbReference type="ARBA" id="ARBA00022989"/>
    </source>
</evidence>
<dbReference type="PANTHER" id="PTHR48061:SF2">
    <property type="entry name" value="RECEPTOR LIKE PROTEIN 30-LIKE"/>
    <property type="match status" value="1"/>
</dbReference>
<evidence type="ECO:0000256" key="6">
    <source>
        <dbReference type="ARBA" id="ARBA00022737"/>
    </source>
</evidence>
<evidence type="ECO:0000256" key="9">
    <source>
        <dbReference type="ARBA" id="ARBA00023170"/>
    </source>
</evidence>
<evidence type="ECO:0000256" key="3">
    <source>
        <dbReference type="ARBA" id="ARBA00022614"/>
    </source>
</evidence>